<feature type="region of interest" description="Disordered" evidence="6">
    <location>
        <begin position="723"/>
        <end position="743"/>
    </location>
</feature>
<dbReference type="PROSITE" id="PS01359">
    <property type="entry name" value="ZF_PHD_1"/>
    <property type="match status" value="1"/>
</dbReference>
<name>A0A9Q3CRR1_9BASI</name>
<feature type="compositionally biased region" description="Polar residues" evidence="6">
    <location>
        <begin position="1251"/>
        <end position="1262"/>
    </location>
</feature>
<reference evidence="8" key="1">
    <citation type="submission" date="2021-03" db="EMBL/GenBank/DDBJ databases">
        <title>Draft genome sequence of rust myrtle Austropuccinia psidii MF-1, a brazilian biotype.</title>
        <authorList>
            <person name="Quecine M.C."/>
            <person name="Pachon D.M.R."/>
            <person name="Bonatelli M.L."/>
            <person name="Correr F.H."/>
            <person name="Franceschini L.M."/>
            <person name="Leite T.F."/>
            <person name="Margarido G.R.A."/>
            <person name="Almeida C.A."/>
            <person name="Ferrarezi J.A."/>
            <person name="Labate C.A."/>
        </authorList>
    </citation>
    <scope>NUCLEOTIDE SEQUENCE</scope>
    <source>
        <strain evidence="8">MF-1</strain>
    </source>
</reference>
<accession>A0A9Q3CRR1</accession>
<sequence>MNLETTLPSTTATITRTGTSSAQITANESNHQSNQVQVQDQDRNQDQIKKLALIQHPTEIISPPLRTIRRSFELLSIHFFIEIFASAFNLQDFSIRKLEDDLGGLQPDSYVPILVTKLLISLTGDRSINITNWESRLRREFSRRDPNNNPLGQEPIKLKAKLPKKAVGYVYITESIPFYSNPSQSNQNFNPFNSFQTSSIDQKPSIDHQTLIENEIEPFDPESSYDQFQTQDFNSSFSTNLNQPFVNHEDSSLASDLVLKSSSSDHCPKKSEPFDFNMISDTANEPQALDQTKTPTISWSSLSPLTKIQSLHKLCDWHFSTSHDLERFRRLVDGKVINGNLISGFDERFDWRKESCGMDSKGNHYWLSGQGVECRLWVQRPEPQPPRKPITLRIPARGKRKKKRENVKPDRKRKLSQEEPRASGPVSEMTASHGRKSQTRSSYPKRPRLVGTRASTRLRLSQPEPPPATQPVRPPTVILIKKSKCMIKPSSPTKPSPSPQPSNGLSTRNSRHQREVWQRVPPGWLDEVVKPPQPPSSVLSSELSEMSDEEFEEFDRNSTEADENSLSSLEGDDLSSLDNSSKSSVKFEDGSQVQSLTITNEPLIEDLNLKGEPGNPNHEEDQNVEGNTPGGLKIEDQADLPNVQPTNHKFQISTDLGLHGPPPPINKDGSALSIHQSATTQIHHVSNPALSPQSTHHLNFNSNQSQLPISLNATSPLLPSITSIPSPPAIDNDSNSRDPPLALETKPLNLNNDVRVLHTNQNDPDALVEFNNSNHPDALVKFNNSNDHQPQAESSNFNYHDAQTKSLNSNALDPQVAFANLCNHDSQAQSNNLNGLSHQDESLHRNDGDAPVESMTFNTHAQTVEFKNGEDALAKLTNSKDHNCQDKALHSNDGDVAVESMTFNTHTQPVKFESPDDSQTKPVNLNIDSTQADISFPNFKDSLCPELKGHPLDPDWIEWEVVCSNLNEWQNFCTQFDGTEHKVEHELVAYLQNEVLPLVIESYKAEEARLQMEEAMAQRKRSFRLAMREVSQISTGFEEPLLEREVRMHSDRLEAKRLQELEIEQLKKEKEEDLRLLRRKEREEKMTLREAQLANERLAEIQRAERARLRAESKVLGQAVKVAKNGAENSVTPIVSSEHWELDCEICGMVGINMDDGSEVICCDKCEKWQHLACHDNADQLLRRPKRDWASSDFTCANCSGTPIPRIVKRLRTHMNGKPKPKPRPRTSKASEVVQSIEPGFLPKPRITILLSNPNPNGTSPSKALVNRQDCEKNQDKSLPDLEGPKVDSKPFSTSQPFPPSSLSTAPDLQMYYNDLDKLCSILRSNIHLHRSLPIEVMHRVRKHLVEQQQQRRQAINQSQSITNNTFTPKPLTSNATINSTYSSNNLHHLNPLLTSTTVQTSLPTNGLLNNGTTNLQPLIALNTTGSTIKLKNSHDANSHEDSEAMMIEKKDDASLKNNTGKINGHYHQCMDPALK</sequence>
<dbReference type="InterPro" id="IPR001965">
    <property type="entry name" value="Znf_PHD"/>
</dbReference>
<dbReference type="Proteomes" id="UP000765509">
    <property type="component" value="Unassembled WGS sequence"/>
</dbReference>
<feature type="region of interest" description="Disordered" evidence="6">
    <location>
        <begin position="379"/>
        <end position="475"/>
    </location>
</feature>
<dbReference type="SUPFAM" id="SSF57903">
    <property type="entry name" value="FYVE/PHD zinc finger"/>
    <property type="match status" value="1"/>
</dbReference>
<feature type="region of interest" description="Disordered" evidence="6">
    <location>
        <begin position="1251"/>
        <end position="1303"/>
    </location>
</feature>
<feature type="domain" description="PHD-type" evidence="7">
    <location>
        <begin position="1141"/>
        <end position="1202"/>
    </location>
</feature>
<feature type="compositionally biased region" description="Basic and acidic residues" evidence="6">
    <location>
        <begin position="838"/>
        <end position="848"/>
    </location>
</feature>
<gene>
    <name evidence="8" type="ORF">O181_029811</name>
</gene>
<dbReference type="GO" id="GO:0006355">
    <property type="term" value="P:regulation of DNA-templated transcription"/>
    <property type="evidence" value="ECO:0007669"/>
    <property type="project" value="InterPro"/>
</dbReference>
<feature type="region of interest" description="Disordered" evidence="6">
    <location>
        <begin position="829"/>
        <end position="850"/>
    </location>
</feature>
<evidence type="ECO:0000256" key="5">
    <source>
        <dbReference type="SAM" id="Coils"/>
    </source>
</evidence>
<dbReference type="InterPro" id="IPR013083">
    <property type="entry name" value="Znf_RING/FYVE/PHD"/>
</dbReference>
<evidence type="ECO:0000313" key="9">
    <source>
        <dbReference type="Proteomes" id="UP000765509"/>
    </source>
</evidence>
<evidence type="ECO:0000313" key="8">
    <source>
        <dbReference type="EMBL" id="MBW0490096.1"/>
    </source>
</evidence>
<feature type="region of interest" description="Disordered" evidence="6">
    <location>
        <begin position="487"/>
        <end position="636"/>
    </location>
</feature>
<dbReference type="InterPro" id="IPR019787">
    <property type="entry name" value="Znf_PHD-finger"/>
</dbReference>
<feature type="coiled-coil region" evidence="5">
    <location>
        <begin position="1056"/>
        <end position="1114"/>
    </location>
</feature>
<keyword evidence="9" id="KW-1185">Reference proteome</keyword>
<comment type="caution">
    <text evidence="8">The sequence shown here is derived from an EMBL/GenBank/DDBJ whole genome shotgun (WGS) entry which is preliminary data.</text>
</comment>
<dbReference type="SMART" id="SM00249">
    <property type="entry name" value="PHD"/>
    <property type="match status" value="1"/>
</dbReference>
<feature type="compositionally biased region" description="Low complexity" evidence="6">
    <location>
        <begin position="1290"/>
        <end position="1303"/>
    </location>
</feature>
<evidence type="ECO:0000256" key="1">
    <source>
        <dbReference type="ARBA" id="ARBA00022723"/>
    </source>
</evidence>
<organism evidence="8 9">
    <name type="scientific">Austropuccinia psidii MF-1</name>
    <dbReference type="NCBI Taxonomy" id="1389203"/>
    <lineage>
        <taxon>Eukaryota</taxon>
        <taxon>Fungi</taxon>
        <taxon>Dikarya</taxon>
        <taxon>Basidiomycota</taxon>
        <taxon>Pucciniomycotina</taxon>
        <taxon>Pucciniomycetes</taxon>
        <taxon>Pucciniales</taxon>
        <taxon>Sphaerophragmiaceae</taxon>
        <taxon>Austropuccinia</taxon>
    </lineage>
</organism>
<dbReference type="InterPro" id="IPR019786">
    <property type="entry name" value="Zinc_finger_PHD-type_CS"/>
</dbReference>
<dbReference type="InterPro" id="IPR028938">
    <property type="entry name" value="Rsf1-like"/>
</dbReference>
<proteinExistence type="predicted"/>
<dbReference type="GO" id="GO:0031213">
    <property type="term" value="C:RSF complex"/>
    <property type="evidence" value="ECO:0007669"/>
    <property type="project" value="InterPro"/>
</dbReference>
<dbReference type="InterPro" id="IPR011011">
    <property type="entry name" value="Znf_FYVE_PHD"/>
</dbReference>
<dbReference type="OrthoDB" id="303107at2759"/>
<feature type="compositionally biased region" description="Basic residues" evidence="6">
    <location>
        <begin position="433"/>
        <end position="448"/>
    </location>
</feature>
<dbReference type="GO" id="GO:0008270">
    <property type="term" value="F:zinc ion binding"/>
    <property type="evidence" value="ECO:0007669"/>
    <property type="project" value="UniProtKB-KW"/>
</dbReference>
<keyword evidence="1" id="KW-0479">Metal-binding</keyword>
<evidence type="ECO:0000259" key="7">
    <source>
        <dbReference type="PROSITE" id="PS50016"/>
    </source>
</evidence>
<dbReference type="CDD" id="cd15489">
    <property type="entry name" value="PHD_SF"/>
    <property type="match status" value="1"/>
</dbReference>
<dbReference type="PROSITE" id="PS50016">
    <property type="entry name" value="ZF_PHD_2"/>
    <property type="match status" value="1"/>
</dbReference>
<dbReference type="PANTHER" id="PTHR14296">
    <property type="entry name" value="REMODELING AND SPACING FACTOR 1"/>
    <property type="match status" value="1"/>
</dbReference>
<feature type="compositionally biased region" description="Basic and acidic residues" evidence="6">
    <location>
        <begin position="1269"/>
        <end position="1289"/>
    </location>
</feature>
<evidence type="ECO:0000256" key="4">
    <source>
        <dbReference type="PROSITE-ProRule" id="PRU00146"/>
    </source>
</evidence>
<feature type="compositionally biased region" description="Polar residues" evidence="6">
    <location>
        <begin position="591"/>
        <end position="600"/>
    </location>
</feature>
<dbReference type="EMBL" id="AVOT02010409">
    <property type="protein sequence ID" value="MBW0490096.1"/>
    <property type="molecule type" value="Genomic_DNA"/>
</dbReference>
<feature type="compositionally biased region" description="Low complexity" evidence="6">
    <location>
        <begin position="1352"/>
        <end position="1362"/>
    </location>
</feature>
<evidence type="ECO:0000256" key="6">
    <source>
        <dbReference type="SAM" id="MobiDB-lite"/>
    </source>
</evidence>
<evidence type="ECO:0000256" key="3">
    <source>
        <dbReference type="ARBA" id="ARBA00022833"/>
    </source>
</evidence>
<evidence type="ECO:0000256" key="2">
    <source>
        <dbReference type="ARBA" id="ARBA00022771"/>
    </source>
</evidence>
<protein>
    <recommendedName>
        <fullName evidence="7">PHD-type domain-containing protein</fullName>
    </recommendedName>
</protein>
<dbReference type="PANTHER" id="PTHR14296:SF3">
    <property type="entry name" value="DIKAR, ISOFORM F"/>
    <property type="match status" value="1"/>
</dbReference>
<keyword evidence="3" id="KW-0862">Zinc</keyword>
<keyword evidence="2 4" id="KW-0863">Zinc-finger</keyword>
<feature type="region of interest" description="Disordered" evidence="6">
    <location>
        <begin position="1214"/>
        <end position="1233"/>
    </location>
</feature>
<dbReference type="Gene3D" id="3.30.40.10">
    <property type="entry name" value="Zinc/RING finger domain, C3HC4 (zinc finger)"/>
    <property type="match status" value="1"/>
</dbReference>
<feature type="region of interest" description="Disordered" evidence="6">
    <location>
        <begin position="1352"/>
        <end position="1379"/>
    </location>
</feature>
<feature type="compositionally biased region" description="Polar residues" evidence="6">
    <location>
        <begin position="1363"/>
        <end position="1379"/>
    </location>
</feature>
<feature type="compositionally biased region" description="Basic residues" evidence="6">
    <location>
        <begin position="396"/>
        <end position="414"/>
    </location>
</feature>
<feature type="compositionally biased region" description="Basic residues" evidence="6">
    <location>
        <begin position="1214"/>
        <end position="1227"/>
    </location>
</feature>
<feature type="compositionally biased region" description="Pro residues" evidence="6">
    <location>
        <begin position="463"/>
        <end position="474"/>
    </location>
</feature>
<dbReference type="Pfam" id="PF00628">
    <property type="entry name" value="PHD"/>
    <property type="match status" value="1"/>
</dbReference>
<keyword evidence="5" id="KW-0175">Coiled coil</keyword>